<evidence type="ECO:0000256" key="1">
    <source>
        <dbReference type="ARBA" id="ARBA00009054"/>
    </source>
</evidence>
<keyword evidence="4" id="KW-0812">Transmembrane</keyword>
<evidence type="ECO:0000256" key="2">
    <source>
        <dbReference type="ARBA" id="ARBA00023186"/>
    </source>
</evidence>
<protein>
    <recommendedName>
        <fullName evidence="6">t-SNARE coiled-coil homology domain-containing protein</fullName>
    </recommendedName>
</protein>
<feature type="coiled-coil region" evidence="3">
    <location>
        <begin position="65"/>
        <end position="100"/>
    </location>
</feature>
<evidence type="ECO:0000313" key="5">
    <source>
        <dbReference type="EMBL" id="SVD71972.1"/>
    </source>
</evidence>
<keyword evidence="3" id="KW-0175">Coiled coil</keyword>
<dbReference type="SUPFAM" id="SSF58014">
    <property type="entry name" value="Coiled-coil domain of nucleotide exchange factor GrpE"/>
    <property type="match status" value="1"/>
</dbReference>
<reference evidence="5" key="1">
    <citation type="submission" date="2018-05" db="EMBL/GenBank/DDBJ databases">
        <authorList>
            <person name="Lanie J.A."/>
            <person name="Ng W.-L."/>
            <person name="Kazmierczak K.M."/>
            <person name="Andrzejewski T.M."/>
            <person name="Davidsen T.M."/>
            <person name="Wayne K.J."/>
            <person name="Tettelin H."/>
            <person name="Glass J.I."/>
            <person name="Rusch D."/>
            <person name="Podicherti R."/>
            <person name="Tsui H.-C.T."/>
            <person name="Winkler M.E."/>
        </authorList>
    </citation>
    <scope>NUCLEOTIDE SEQUENCE</scope>
</reference>
<evidence type="ECO:0008006" key="6">
    <source>
        <dbReference type="Google" id="ProtNLM"/>
    </source>
</evidence>
<feature type="transmembrane region" description="Helical" evidence="4">
    <location>
        <begin position="40"/>
        <end position="60"/>
    </location>
</feature>
<keyword evidence="2" id="KW-0143">Chaperone</keyword>
<comment type="similarity">
    <text evidence="1">Belongs to the GrpE family.</text>
</comment>
<dbReference type="InterPro" id="IPR013805">
    <property type="entry name" value="GrpE_CC"/>
</dbReference>
<keyword evidence="4" id="KW-1133">Transmembrane helix</keyword>
<name>A0A382XLH7_9ZZZZ</name>
<dbReference type="EMBL" id="UINC01168773">
    <property type="protein sequence ID" value="SVD71972.1"/>
    <property type="molecule type" value="Genomic_DNA"/>
</dbReference>
<keyword evidence="4" id="KW-0472">Membrane</keyword>
<evidence type="ECO:0000256" key="4">
    <source>
        <dbReference type="SAM" id="Phobius"/>
    </source>
</evidence>
<sequence length="158" mass="18210">MKKNKDVEPFSEMFDKLSADVETVKGNIQKRKSENTTLKILLYTGLLVLLVGFLYSNSVLQRAHIKILERNILSLEQRIAQDMSDIKINLEQDIQNLHKQTKSNGDTDIFSILSRMDYAIAQVQPKKDRTASLINSVRLQADEFGQMFKNRENHSIKK</sequence>
<proteinExistence type="inferred from homology"/>
<dbReference type="AlphaFoldDB" id="A0A382XLH7"/>
<evidence type="ECO:0000256" key="3">
    <source>
        <dbReference type="SAM" id="Coils"/>
    </source>
</evidence>
<organism evidence="5">
    <name type="scientific">marine metagenome</name>
    <dbReference type="NCBI Taxonomy" id="408172"/>
    <lineage>
        <taxon>unclassified sequences</taxon>
        <taxon>metagenomes</taxon>
        <taxon>ecological metagenomes</taxon>
    </lineage>
</organism>
<accession>A0A382XLH7</accession>
<gene>
    <name evidence="5" type="ORF">METZ01_LOCUS424826</name>
</gene>